<keyword evidence="2" id="KW-1185">Reference proteome</keyword>
<dbReference type="GO" id="GO:0004523">
    <property type="term" value="F:RNA-DNA hybrid ribonuclease activity"/>
    <property type="evidence" value="ECO:0007669"/>
    <property type="project" value="InterPro"/>
</dbReference>
<dbReference type="Gene3D" id="3.30.420.10">
    <property type="entry name" value="Ribonuclease H-like superfamily/Ribonuclease H"/>
    <property type="match status" value="1"/>
</dbReference>
<dbReference type="AlphaFoldDB" id="A0A6P4CCX5"/>
<dbReference type="GO" id="GO:0003676">
    <property type="term" value="F:nucleic acid binding"/>
    <property type="evidence" value="ECO:0007669"/>
    <property type="project" value="InterPro"/>
</dbReference>
<evidence type="ECO:0000259" key="1">
    <source>
        <dbReference type="PROSITE" id="PS50879"/>
    </source>
</evidence>
<dbReference type="SUPFAM" id="SSF53098">
    <property type="entry name" value="Ribonuclease H-like"/>
    <property type="match status" value="1"/>
</dbReference>
<dbReference type="InterPro" id="IPR036397">
    <property type="entry name" value="RNaseH_sf"/>
</dbReference>
<dbReference type="KEGG" id="adu:107473924"/>
<evidence type="ECO:0000313" key="3">
    <source>
        <dbReference type="RefSeq" id="XP_015949005.1"/>
    </source>
</evidence>
<organism evidence="2 3">
    <name type="scientific">Arachis duranensis</name>
    <name type="common">Wild peanut</name>
    <dbReference type="NCBI Taxonomy" id="130453"/>
    <lineage>
        <taxon>Eukaryota</taxon>
        <taxon>Viridiplantae</taxon>
        <taxon>Streptophyta</taxon>
        <taxon>Embryophyta</taxon>
        <taxon>Tracheophyta</taxon>
        <taxon>Spermatophyta</taxon>
        <taxon>Magnoliopsida</taxon>
        <taxon>eudicotyledons</taxon>
        <taxon>Gunneridae</taxon>
        <taxon>Pentapetalae</taxon>
        <taxon>rosids</taxon>
        <taxon>fabids</taxon>
        <taxon>Fabales</taxon>
        <taxon>Fabaceae</taxon>
        <taxon>Papilionoideae</taxon>
        <taxon>50 kb inversion clade</taxon>
        <taxon>dalbergioids sensu lato</taxon>
        <taxon>Dalbergieae</taxon>
        <taxon>Pterocarpus clade</taxon>
        <taxon>Arachis</taxon>
    </lineage>
</organism>
<dbReference type="PROSITE" id="PS50879">
    <property type="entry name" value="RNASE_H_1"/>
    <property type="match status" value="1"/>
</dbReference>
<feature type="domain" description="RNase H type-1" evidence="1">
    <location>
        <begin position="40"/>
        <end position="169"/>
    </location>
</feature>
<name>A0A6P4CCX5_ARADU</name>
<sequence length="201" mass="22247">MAWAVELSQYDLQYEPKQAFKAQAMEDFLVEVSGEAPDIPNTRWKLHFDGASNQTFEGAGIILENSVGVAYEQSIRFEFLISNNQAEYEALIGGLILAKEVGASKVEVSSDSQIVTSQINGNYQARDTLLQKYLEKVKELCKSFEEVIIQHVLRERKARADLLSKLASTKPGTGNMSLIQGLATEPAIVLSATQTPNPPRR</sequence>
<dbReference type="InterPro" id="IPR012337">
    <property type="entry name" value="RNaseH-like_sf"/>
</dbReference>
<evidence type="ECO:0000313" key="2">
    <source>
        <dbReference type="Proteomes" id="UP000515211"/>
    </source>
</evidence>
<dbReference type="PANTHER" id="PTHR48475:SF2">
    <property type="entry name" value="RIBONUCLEASE H"/>
    <property type="match status" value="1"/>
</dbReference>
<dbReference type="GeneID" id="107473924"/>
<reference evidence="3" key="2">
    <citation type="submission" date="2025-08" db="UniProtKB">
        <authorList>
            <consortium name="RefSeq"/>
        </authorList>
    </citation>
    <scope>IDENTIFICATION</scope>
    <source>
        <tissue evidence="3">Whole plant</tissue>
    </source>
</reference>
<proteinExistence type="predicted"/>
<reference evidence="2" key="1">
    <citation type="journal article" date="2016" name="Nat. Genet.">
        <title>The genome sequences of Arachis duranensis and Arachis ipaensis, the diploid ancestors of cultivated peanut.</title>
        <authorList>
            <person name="Bertioli D.J."/>
            <person name="Cannon S.B."/>
            <person name="Froenicke L."/>
            <person name="Huang G."/>
            <person name="Farmer A.D."/>
            <person name="Cannon E.K."/>
            <person name="Liu X."/>
            <person name="Gao D."/>
            <person name="Clevenger J."/>
            <person name="Dash S."/>
            <person name="Ren L."/>
            <person name="Moretzsohn M.C."/>
            <person name="Shirasawa K."/>
            <person name="Huang W."/>
            <person name="Vidigal B."/>
            <person name="Abernathy B."/>
            <person name="Chu Y."/>
            <person name="Niederhuth C.E."/>
            <person name="Umale P."/>
            <person name="Araujo A.C."/>
            <person name="Kozik A."/>
            <person name="Kim K.D."/>
            <person name="Burow M.D."/>
            <person name="Varshney R.K."/>
            <person name="Wang X."/>
            <person name="Zhang X."/>
            <person name="Barkley N."/>
            <person name="Guimaraes P.M."/>
            <person name="Isobe S."/>
            <person name="Guo B."/>
            <person name="Liao B."/>
            <person name="Stalker H.T."/>
            <person name="Schmitz R.J."/>
            <person name="Scheffler B.E."/>
            <person name="Leal-Bertioli S.C."/>
            <person name="Xun X."/>
            <person name="Jackson S.A."/>
            <person name="Michelmore R."/>
            <person name="Ozias-Akins P."/>
        </authorList>
    </citation>
    <scope>NUCLEOTIDE SEQUENCE [LARGE SCALE GENOMIC DNA]</scope>
    <source>
        <strain evidence="2">cv. V14167</strain>
    </source>
</reference>
<dbReference type="RefSeq" id="XP_015949005.1">
    <property type="nucleotide sequence ID" value="XM_016093519.1"/>
</dbReference>
<dbReference type="Proteomes" id="UP000515211">
    <property type="component" value="Chromosome 2"/>
</dbReference>
<dbReference type="CDD" id="cd09279">
    <property type="entry name" value="RNase_HI_like"/>
    <property type="match status" value="1"/>
</dbReference>
<dbReference type="InterPro" id="IPR002156">
    <property type="entry name" value="RNaseH_domain"/>
</dbReference>
<dbReference type="Pfam" id="PF13456">
    <property type="entry name" value="RVT_3"/>
    <property type="match status" value="1"/>
</dbReference>
<dbReference type="PANTHER" id="PTHR48475">
    <property type="entry name" value="RIBONUCLEASE H"/>
    <property type="match status" value="1"/>
</dbReference>
<accession>A0A6P4CCX5</accession>
<protein>
    <submittedName>
        <fullName evidence="3">Uncharacterized protein LOC107473924</fullName>
    </submittedName>
</protein>
<gene>
    <name evidence="3" type="primary">LOC107473924</name>
</gene>